<dbReference type="OrthoDB" id="9770347at2"/>
<organism evidence="8 9">
    <name type="scientific">Epilithonimonas vandammei</name>
    <dbReference type="NCBI Taxonomy" id="2487072"/>
    <lineage>
        <taxon>Bacteria</taxon>
        <taxon>Pseudomonadati</taxon>
        <taxon>Bacteroidota</taxon>
        <taxon>Flavobacteriia</taxon>
        <taxon>Flavobacteriales</taxon>
        <taxon>Weeksellaceae</taxon>
        <taxon>Chryseobacterium group</taxon>
        <taxon>Epilithonimonas</taxon>
    </lineage>
</organism>
<evidence type="ECO:0000256" key="5">
    <source>
        <dbReference type="ARBA" id="ARBA00022989"/>
    </source>
</evidence>
<keyword evidence="3" id="KW-1003">Cell membrane</keyword>
<feature type="transmembrane region" description="Helical" evidence="7">
    <location>
        <begin position="173"/>
        <end position="190"/>
    </location>
</feature>
<dbReference type="GO" id="GO:0005886">
    <property type="term" value="C:plasma membrane"/>
    <property type="evidence" value="ECO:0007669"/>
    <property type="project" value="UniProtKB-SubCell"/>
</dbReference>
<feature type="transmembrane region" description="Helical" evidence="7">
    <location>
        <begin position="79"/>
        <end position="103"/>
    </location>
</feature>
<feature type="transmembrane region" description="Helical" evidence="7">
    <location>
        <begin position="366"/>
        <end position="394"/>
    </location>
</feature>
<dbReference type="EMBL" id="CP034161">
    <property type="protein sequence ID" value="AZI41136.1"/>
    <property type="molecule type" value="Genomic_DNA"/>
</dbReference>
<keyword evidence="6 7" id="KW-0472">Membrane</keyword>
<feature type="transmembrane region" description="Helical" evidence="7">
    <location>
        <begin position="414"/>
        <end position="430"/>
    </location>
</feature>
<dbReference type="Pfam" id="PF13440">
    <property type="entry name" value="Polysacc_synt_3"/>
    <property type="match status" value="1"/>
</dbReference>
<evidence type="ECO:0000313" key="8">
    <source>
        <dbReference type="EMBL" id="AZI41136.1"/>
    </source>
</evidence>
<evidence type="ECO:0000256" key="3">
    <source>
        <dbReference type="ARBA" id="ARBA00022475"/>
    </source>
</evidence>
<evidence type="ECO:0000313" key="9">
    <source>
        <dbReference type="Proteomes" id="UP000281810"/>
    </source>
</evidence>
<sequence length="477" mass="54121">MSLKKQAVSSMIWTFAQQFGTQLITFALSVILARLLLPSDFGTIAMFTVVMSIASALVDGGMSSSLIRSAEVDDRDLSTVFWFNMVMAMAMYIIIFFTAPLIADFYKVEILTPVIRVYSVSIIIRSLTAVQSTRFVKAMDFKTLFTIQLPSLIIGAVSGVVMAYSGFGIWSLVFYPIIQSVVGGIQLWFYSKWKPLLIFDQAKFKEHFGFGYKMTLSGLLDTVFRNIYTILIGKHFSSAQLGYYNRADNLKQLPVANLSTALNKVTFPLFAKLKDNDVKLKEVYQKLMKLVIFVIAPVLFIMMVVAEPMIRFLLTDKWLPAVPYLQVLALSGILFPIHSYNLNILNVKGRSDLFLKLEFWKKGLQIITLLVSVPFGVIGIVWGQVIFSVLAFFINTHYTGKMLKYGSMHQILDLMPIISLSGSIALIIYFSDHFYFHNWVDLPRLLVLSGLYAAMYLGTVWIFKFKEINYLKDLLKK</sequence>
<keyword evidence="4 7" id="KW-0812">Transmembrane</keyword>
<comment type="subcellular location">
    <subcellularLocation>
        <location evidence="1">Cell membrane</location>
        <topology evidence="1">Multi-pass membrane protein</topology>
    </subcellularLocation>
</comment>
<dbReference type="AlphaFoldDB" id="A0A3G8YJF0"/>
<comment type="similarity">
    <text evidence="2">Belongs to the polysaccharide synthase family.</text>
</comment>
<dbReference type="Proteomes" id="UP000281810">
    <property type="component" value="Chromosome"/>
</dbReference>
<dbReference type="InterPro" id="IPR050833">
    <property type="entry name" value="Poly_Biosynth_Transport"/>
</dbReference>
<feature type="transmembrane region" description="Helical" evidence="7">
    <location>
        <begin position="290"/>
        <end position="310"/>
    </location>
</feature>
<keyword evidence="5 7" id="KW-1133">Transmembrane helix</keyword>
<feature type="transmembrane region" description="Helical" evidence="7">
    <location>
        <begin position="12"/>
        <end position="35"/>
    </location>
</feature>
<accession>A0A3G8YJF0</accession>
<evidence type="ECO:0000256" key="2">
    <source>
        <dbReference type="ARBA" id="ARBA00007430"/>
    </source>
</evidence>
<gene>
    <name evidence="8" type="ORF">EIB74_14760</name>
</gene>
<proteinExistence type="inferred from homology"/>
<keyword evidence="9" id="KW-1185">Reference proteome</keyword>
<reference evidence="9" key="1">
    <citation type="submission" date="2018-11" db="EMBL/GenBank/DDBJ databases">
        <title>Proposal to divide the Flavobacteriaceae and reorganize its genera based on Amino Acid Identity values calculated from whole genome sequences.</title>
        <authorList>
            <person name="Nicholson A.C."/>
            <person name="Gulvik C.A."/>
            <person name="Whitney A.M."/>
            <person name="Humrighouse B.W."/>
            <person name="Bell M."/>
            <person name="Holmes B."/>
            <person name="Steigerwalt A.B."/>
            <person name="Villarma A."/>
            <person name="Sheth M."/>
            <person name="Batra D."/>
            <person name="Pryor J."/>
            <person name="Bernardet J.-F."/>
            <person name="Hugo C."/>
            <person name="Kampfer P."/>
            <person name="Newman J.D."/>
            <person name="McQuiston J.R."/>
        </authorList>
    </citation>
    <scope>NUCLEOTIDE SEQUENCE [LARGE SCALE GENOMIC DNA]</scope>
    <source>
        <strain evidence="9">F5649</strain>
    </source>
</reference>
<dbReference type="CDD" id="cd13127">
    <property type="entry name" value="MATE_tuaB_like"/>
    <property type="match status" value="1"/>
</dbReference>
<feature type="transmembrane region" description="Helical" evidence="7">
    <location>
        <begin position="115"/>
        <end position="132"/>
    </location>
</feature>
<feature type="transmembrane region" description="Helical" evidence="7">
    <location>
        <begin position="41"/>
        <end position="58"/>
    </location>
</feature>
<evidence type="ECO:0000256" key="1">
    <source>
        <dbReference type="ARBA" id="ARBA00004651"/>
    </source>
</evidence>
<evidence type="ECO:0000256" key="6">
    <source>
        <dbReference type="ARBA" id="ARBA00023136"/>
    </source>
</evidence>
<dbReference type="PANTHER" id="PTHR30250:SF10">
    <property type="entry name" value="LIPOPOLYSACCHARIDE BIOSYNTHESIS PROTEIN WZXC"/>
    <property type="match status" value="1"/>
</dbReference>
<name>A0A3G8YJF0_9FLAO</name>
<feature type="transmembrane region" description="Helical" evidence="7">
    <location>
        <begin position="322"/>
        <end position="345"/>
    </location>
</feature>
<feature type="transmembrane region" description="Helical" evidence="7">
    <location>
        <begin position="144"/>
        <end position="167"/>
    </location>
</feature>
<evidence type="ECO:0000256" key="7">
    <source>
        <dbReference type="SAM" id="Phobius"/>
    </source>
</evidence>
<protein>
    <submittedName>
        <fullName evidence="8">Lipopolysaccharide biosynthesis protein</fullName>
    </submittedName>
</protein>
<feature type="transmembrane region" description="Helical" evidence="7">
    <location>
        <begin position="442"/>
        <end position="463"/>
    </location>
</feature>
<dbReference type="PANTHER" id="PTHR30250">
    <property type="entry name" value="PST FAMILY PREDICTED COLANIC ACID TRANSPORTER"/>
    <property type="match status" value="1"/>
</dbReference>
<evidence type="ECO:0000256" key="4">
    <source>
        <dbReference type="ARBA" id="ARBA00022692"/>
    </source>
</evidence>